<dbReference type="InterPro" id="IPR034964">
    <property type="entry name" value="LS"/>
</dbReference>
<proteinExistence type="inferred from homology"/>
<evidence type="ECO:0000256" key="2">
    <source>
        <dbReference type="ARBA" id="ARBA00007424"/>
    </source>
</evidence>
<keyword evidence="4 7" id="KW-0686">Riboflavin biosynthesis</keyword>
<dbReference type="Proteomes" id="UP001501788">
    <property type="component" value="Unassembled WGS sequence"/>
</dbReference>
<feature type="active site" description="Proton donor" evidence="7">
    <location>
        <position position="102"/>
    </location>
</feature>
<comment type="caution">
    <text evidence="7">Lacks conserved residue(s) required for the propagation of feature annotation.</text>
</comment>
<gene>
    <name evidence="7" type="primary">ribH</name>
    <name evidence="8" type="ORF">GCM10023090_12030</name>
</gene>
<dbReference type="InterPro" id="IPR036467">
    <property type="entry name" value="LS/RS_sf"/>
</dbReference>
<dbReference type="InterPro" id="IPR002180">
    <property type="entry name" value="LS/RS"/>
</dbReference>
<dbReference type="PANTHER" id="PTHR21058:SF0">
    <property type="entry name" value="6,7-DIMETHYL-8-RIBITYLLUMAZINE SYNTHASE"/>
    <property type="match status" value="1"/>
</dbReference>
<comment type="pathway">
    <text evidence="1 7">Cofactor biosynthesis; riboflavin biosynthesis; riboflavin from 2-hydroxy-3-oxobutyl phosphate and 5-amino-6-(D-ribitylamino)uracil: step 1/2.</text>
</comment>
<evidence type="ECO:0000313" key="9">
    <source>
        <dbReference type="Proteomes" id="UP001501788"/>
    </source>
</evidence>
<keyword evidence="5 7" id="KW-0808">Transferase</keyword>
<protein>
    <recommendedName>
        <fullName evidence="3 7">6,7-dimethyl-8-ribityllumazine synthase</fullName>
        <shortName evidence="7">DMRL synthase</shortName>
        <shortName evidence="7">LS</shortName>
        <shortName evidence="7">Lumazine synthase</shortName>
        <ecNumber evidence="3 7">2.5.1.78</ecNumber>
    </recommendedName>
</protein>
<feature type="binding site" evidence="7">
    <location>
        <position position="127"/>
    </location>
    <ligand>
        <name>5-amino-6-(D-ribitylamino)uracil</name>
        <dbReference type="ChEBI" id="CHEBI:15934"/>
    </ligand>
</feature>
<dbReference type="PANTHER" id="PTHR21058">
    <property type="entry name" value="6,7-DIMETHYL-8-RIBITYLLUMAZINE SYNTHASE DMRL SYNTHASE LUMAZINE SYNTHASE"/>
    <property type="match status" value="1"/>
</dbReference>
<feature type="binding site" evidence="7">
    <location>
        <position position="36"/>
    </location>
    <ligand>
        <name>5-amino-6-(D-ribitylamino)uracil</name>
        <dbReference type="ChEBI" id="CHEBI:15934"/>
    </ligand>
</feature>
<reference evidence="9" key="1">
    <citation type="journal article" date="2019" name="Int. J. Syst. Evol. Microbiol.">
        <title>The Global Catalogue of Microorganisms (GCM) 10K type strain sequencing project: providing services to taxonomists for standard genome sequencing and annotation.</title>
        <authorList>
            <consortium name="The Broad Institute Genomics Platform"/>
            <consortium name="The Broad Institute Genome Sequencing Center for Infectious Disease"/>
            <person name="Wu L."/>
            <person name="Ma J."/>
        </authorList>
    </citation>
    <scope>NUCLEOTIDE SEQUENCE [LARGE SCALE GENOMIC DNA]</scope>
    <source>
        <strain evidence="9">JCM 31890</strain>
    </source>
</reference>
<evidence type="ECO:0000256" key="5">
    <source>
        <dbReference type="ARBA" id="ARBA00022679"/>
    </source>
</evidence>
<dbReference type="Pfam" id="PF00885">
    <property type="entry name" value="DMRL_synthase"/>
    <property type="match status" value="1"/>
</dbReference>
<accession>A0ABP8L4I6</accession>
<feature type="binding site" evidence="7">
    <location>
        <position position="141"/>
    </location>
    <ligand>
        <name>(2S)-2-hydroxy-3-oxobutyl phosphate</name>
        <dbReference type="ChEBI" id="CHEBI:58830"/>
    </ligand>
</feature>
<feature type="binding site" evidence="7">
    <location>
        <begin position="70"/>
        <end position="72"/>
    </location>
    <ligand>
        <name>5-amino-6-(D-ribitylamino)uracil</name>
        <dbReference type="ChEBI" id="CHEBI:15934"/>
    </ligand>
</feature>
<dbReference type="EMBL" id="BAABEX010000007">
    <property type="protein sequence ID" value="GAA4421920.1"/>
    <property type="molecule type" value="Genomic_DNA"/>
</dbReference>
<comment type="catalytic activity">
    <reaction evidence="6 7">
        <text>(2S)-2-hydroxy-3-oxobutyl phosphate + 5-amino-6-(D-ribitylamino)uracil = 6,7-dimethyl-8-(1-D-ribityl)lumazine + phosphate + 2 H2O + H(+)</text>
        <dbReference type="Rhea" id="RHEA:26152"/>
        <dbReference type="ChEBI" id="CHEBI:15377"/>
        <dbReference type="ChEBI" id="CHEBI:15378"/>
        <dbReference type="ChEBI" id="CHEBI:15934"/>
        <dbReference type="ChEBI" id="CHEBI:43474"/>
        <dbReference type="ChEBI" id="CHEBI:58201"/>
        <dbReference type="ChEBI" id="CHEBI:58830"/>
        <dbReference type="EC" id="2.5.1.78"/>
    </reaction>
</comment>
<dbReference type="RefSeq" id="WP_345062180.1">
    <property type="nucleotide sequence ID" value="NZ_BAABEX010000007.1"/>
</dbReference>
<dbReference type="SUPFAM" id="SSF52121">
    <property type="entry name" value="Lumazine synthase"/>
    <property type="match status" value="1"/>
</dbReference>
<comment type="function">
    <text evidence="7">Catalyzes the formation of 6,7-dimethyl-8-ribityllumazine by condensation of 5-amino-6-(D-ribitylamino)uracil with 3,4-dihydroxy-2-butanone 4-phosphate. This is the penultimate step in the biosynthesis of riboflavin.</text>
</comment>
<comment type="similarity">
    <text evidence="2 7">Belongs to the DMRL synthase family.</text>
</comment>
<name>A0ABP8L4I6_9BURK</name>
<dbReference type="EC" id="2.5.1.78" evidence="3 7"/>
<comment type="caution">
    <text evidence="8">The sequence shown here is derived from an EMBL/GenBank/DDBJ whole genome shotgun (WGS) entry which is preliminary data.</text>
</comment>
<evidence type="ECO:0000256" key="6">
    <source>
        <dbReference type="ARBA" id="ARBA00048785"/>
    </source>
</evidence>
<feature type="binding site" evidence="7">
    <location>
        <begin position="94"/>
        <end position="96"/>
    </location>
    <ligand>
        <name>5-amino-6-(D-ribitylamino)uracil</name>
        <dbReference type="ChEBI" id="CHEBI:15934"/>
    </ligand>
</feature>
<dbReference type="Gene3D" id="3.40.50.960">
    <property type="entry name" value="Lumazine/riboflavin synthase"/>
    <property type="match status" value="1"/>
</dbReference>
<evidence type="ECO:0000256" key="7">
    <source>
        <dbReference type="HAMAP-Rule" id="MF_00178"/>
    </source>
</evidence>
<evidence type="ECO:0000256" key="4">
    <source>
        <dbReference type="ARBA" id="ARBA00022619"/>
    </source>
</evidence>
<organism evidence="8 9">
    <name type="scientific">Acidovorax lacteus</name>
    <dbReference type="NCBI Taxonomy" id="1924988"/>
    <lineage>
        <taxon>Bacteria</taxon>
        <taxon>Pseudomonadati</taxon>
        <taxon>Pseudomonadota</taxon>
        <taxon>Betaproteobacteria</taxon>
        <taxon>Burkholderiales</taxon>
        <taxon>Comamonadaceae</taxon>
        <taxon>Acidovorax</taxon>
    </lineage>
</organism>
<evidence type="ECO:0000313" key="8">
    <source>
        <dbReference type="EMBL" id="GAA4421920.1"/>
    </source>
</evidence>
<dbReference type="NCBIfam" id="NF009084">
    <property type="entry name" value="PRK12419.1"/>
    <property type="match status" value="1"/>
</dbReference>
<dbReference type="HAMAP" id="MF_00178">
    <property type="entry name" value="Lumazine_synth"/>
    <property type="match status" value="1"/>
</dbReference>
<keyword evidence="9" id="KW-1185">Reference proteome</keyword>
<evidence type="ECO:0000256" key="1">
    <source>
        <dbReference type="ARBA" id="ARBA00004917"/>
    </source>
</evidence>
<sequence>MNLKDYSHPDLGQRPDSIAPIRLPAGGRYAFIEAAWHADIVQQARAAFLDEMARHGVPREAIDVLGVPGAFEIPLHAQKLIATGRYQAVVGCALVVDGGIYRHEFVAQAVIDALMRVQLDTGVPVISAVLTPHHFHEHLEHRKYFQNHFSIKGSEAARACVETVSSLHQLPAAA</sequence>
<evidence type="ECO:0000256" key="3">
    <source>
        <dbReference type="ARBA" id="ARBA00012664"/>
    </source>
</evidence>